<dbReference type="PANTHER" id="PTHR21377">
    <property type="entry name" value="PROTEIN FAM210B, MITOCHONDRIAL"/>
    <property type="match status" value="1"/>
</dbReference>
<organism evidence="3 4">
    <name type="scientific">Xenoophorus captivus</name>
    <dbReference type="NCBI Taxonomy" id="1517983"/>
    <lineage>
        <taxon>Eukaryota</taxon>
        <taxon>Metazoa</taxon>
        <taxon>Chordata</taxon>
        <taxon>Craniata</taxon>
        <taxon>Vertebrata</taxon>
        <taxon>Euteleostomi</taxon>
        <taxon>Actinopterygii</taxon>
        <taxon>Neopterygii</taxon>
        <taxon>Teleostei</taxon>
        <taxon>Neoteleostei</taxon>
        <taxon>Acanthomorphata</taxon>
        <taxon>Ovalentaria</taxon>
        <taxon>Atherinomorphae</taxon>
        <taxon>Cyprinodontiformes</taxon>
        <taxon>Goodeidae</taxon>
        <taxon>Xenoophorus</taxon>
    </lineage>
</organism>
<feature type="compositionally biased region" description="Basic and acidic residues" evidence="1">
    <location>
        <begin position="145"/>
        <end position="158"/>
    </location>
</feature>
<dbReference type="InterPro" id="IPR045866">
    <property type="entry name" value="FAM210A/B-like"/>
</dbReference>
<dbReference type="Proteomes" id="UP001434883">
    <property type="component" value="Unassembled WGS sequence"/>
</dbReference>
<protein>
    <recommendedName>
        <fullName evidence="2">DUF1279 domain-containing protein</fullName>
    </recommendedName>
</protein>
<evidence type="ECO:0000256" key="1">
    <source>
        <dbReference type="SAM" id="MobiDB-lite"/>
    </source>
</evidence>
<gene>
    <name evidence="3" type="ORF">XENOCAPTIV_029476</name>
</gene>
<keyword evidence="4" id="KW-1185">Reference proteome</keyword>
<reference evidence="3 4" key="1">
    <citation type="submission" date="2021-06" db="EMBL/GenBank/DDBJ databases">
        <authorList>
            <person name="Palmer J.M."/>
        </authorList>
    </citation>
    <scope>NUCLEOTIDE SEQUENCE [LARGE SCALE GENOMIC DNA]</scope>
    <source>
        <strain evidence="3 4">XC_2019</strain>
        <tissue evidence="3">Muscle</tissue>
    </source>
</reference>
<name>A0ABV0QX71_9TELE</name>
<evidence type="ECO:0000313" key="4">
    <source>
        <dbReference type="Proteomes" id="UP001434883"/>
    </source>
</evidence>
<evidence type="ECO:0000259" key="2">
    <source>
        <dbReference type="Pfam" id="PF06916"/>
    </source>
</evidence>
<dbReference type="Pfam" id="PF06916">
    <property type="entry name" value="FAM210A-B_dom"/>
    <property type="match status" value="1"/>
</dbReference>
<feature type="region of interest" description="Disordered" evidence="1">
    <location>
        <begin position="125"/>
        <end position="184"/>
    </location>
</feature>
<dbReference type="PANTHER" id="PTHR21377:SF0">
    <property type="entry name" value="PROTEIN FAM210B, MITOCHONDRIAL"/>
    <property type="match status" value="1"/>
</dbReference>
<comment type="caution">
    <text evidence="3">The sequence shown here is derived from an EMBL/GenBank/DDBJ whole genome shotgun (WGS) entry which is preliminary data.</text>
</comment>
<feature type="domain" description="DUF1279" evidence="2">
    <location>
        <begin position="186"/>
        <end position="264"/>
    </location>
</feature>
<feature type="compositionally biased region" description="Polar residues" evidence="1">
    <location>
        <begin position="126"/>
        <end position="142"/>
    </location>
</feature>
<evidence type="ECO:0000313" key="3">
    <source>
        <dbReference type="EMBL" id="MEQ2200445.1"/>
    </source>
</evidence>
<dbReference type="InterPro" id="IPR009688">
    <property type="entry name" value="FAM210A/B-like_dom"/>
</dbReference>
<sequence>MFLCRTRRLLVAALDQASERPGSFLVRVKVNGPRDVSLTARTGPTFQRLRFLSASTGGLEVKRAPHKPEPVQNWDESACLVITEWALLDRVAALAGNLSRSVHQGGGEFCKTRLGGDAKGVALFTGKTSSRSMPTRAASTGAATKRSEEQTDSSKPDLQEASSTSSTEKDPGNTPDPEEGKPSKAQQLKKVFKEYGASLLKNDQIHLHANSGIDMTAMLYKLGFGEELVQSKMAAGTSTFVLAYAIHKLFAPVRMSITVVSVPLIVRYFRKTGLFKPPTPAP</sequence>
<dbReference type="EMBL" id="JAHRIN010026065">
    <property type="protein sequence ID" value="MEQ2200445.1"/>
    <property type="molecule type" value="Genomic_DNA"/>
</dbReference>
<accession>A0ABV0QX71</accession>
<proteinExistence type="predicted"/>